<feature type="binding site" evidence="2">
    <location>
        <position position="194"/>
    </location>
    <ligand>
        <name>Zn(2+)</name>
        <dbReference type="ChEBI" id="CHEBI:29105"/>
        <note>catalytic</note>
    </ligand>
</feature>
<gene>
    <name evidence="5" type="ORF">CAMP_LOCUS15536</name>
</gene>
<dbReference type="EMBL" id="CANHGI010000005">
    <property type="protein sequence ID" value="CAI5452899.1"/>
    <property type="molecule type" value="Genomic_DNA"/>
</dbReference>
<dbReference type="Proteomes" id="UP001152747">
    <property type="component" value="Unassembled WGS sequence"/>
</dbReference>
<proteinExistence type="predicted"/>
<evidence type="ECO:0000256" key="3">
    <source>
        <dbReference type="RuleBase" id="RU361183"/>
    </source>
</evidence>
<keyword evidence="2 3" id="KW-0378">Hydrolase</keyword>
<dbReference type="PROSITE" id="PS51864">
    <property type="entry name" value="ASTACIN"/>
    <property type="match status" value="1"/>
</dbReference>
<evidence type="ECO:0000259" key="4">
    <source>
        <dbReference type="PROSITE" id="PS51864"/>
    </source>
</evidence>
<keyword evidence="2 3" id="KW-0645">Protease</keyword>
<comment type="caution">
    <text evidence="2">Lacks conserved residue(s) required for the propagation of feature annotation.</text>
</comment>
<evidence type="ECO:0000256" key="2">
    <source>
        <dbReference type="PROSITE-ProRule" id="PRU01211"/>
    </source>
</evidence>
<dbReference type="EC" id="3.4.24.-" evidence="3"/>
<feature type="domain" description="Peptidase M12A" evidence="4">
    <location>
        <begin position="71"/>
        <end position="264"/>
    </location>
</feature>
<reference evidence="5" key="1">
    <citation type="submission" date="2022-11" db="EMBL/GenBank/DDBJ databases">
        <authorList>
            <person name="Kikuchi T."/>
        </authorList>
    </citation>
    <scope>NUCLEOTIDE SEQUENCE</scope>
    <source>
        <strain evidence="5">PS1010</strain>
    </source>
</reference>
<dbReference type="InterPro" id="IPR024079">
    <property type="entry name" value="MetalloPept_cat_dom_sf"/>
</dbReference>
<dbReference type="GO" id="GO:0006508">
    <property type="term" value="P:proteolysis"/>
    <property type="evidence" value="ECO:0007669"/>
    <property type="project" value="UniProtKB-KW"/>
</dbReference>
<dbReference type="InterPro" id="IPR001506">
    <property type="entry name" value="Peptidase_M12A"/>
</dbReference>
<protein>
    <recommendedName>
        <fullName evidence="3">Metalloendopeptidase</fullName>
        <ecNumber evidence="3">3.4.24.-</ecNumber>
    </recommendedName>
</protein>
<dbReference type="SUPFAM" id="SSF55486">
    <property type="entry name" value="Metalloproteases ('zincins'), catalytic domain"/>
    <property type="match status" value="1"/>
</dbReference>
<feature type="active site" evidence="2">
    <location>
        <position position="185"/>
    </location>
</feature>
<keyword evidence="2 3" id="KW-0479">Metal-binding</keyword>
<evidence type="ECO:0000256" key="1">
    <source>
        <dbReference type="ARBA" id="ARBA00023157"/>
    </source>
</evidence>
<dbReference type="PRINTS" id="PR00480">
    <property type="entry name" value="ASTACIN"/>
</dbReference>
<dbReference type="InterPro" id="IPR006026">
    <property type="entry name" value="Peptidase_Metallo"/>
</dbReference>
<sequence length="304" mass="35410">MNRFILLASIQLLVLASLSSAFDDKIAVIPDPDQDDEVAVKIPTRRSVPDPENKDDEDQVAVKIPSVREKRGIAIHPWQWNTHIWPNGDVPYDIALHYTQEERNTILSAMAAFTPVTCIRFRPRNPSDKYYLQINKYYKLERCFSYIGRQTSKWLFGTSEGNVETRMKLDPSCLKYNGRGTVIHELMHILGFYHEHQRDDRDPRVGGSASHYNYKIYPRVKSYYMGGYDADSIMHYNFRSVPWKSRSYFSSNDIAHINTLYKCSNRSFSRPTTSTQPTTTTTRESYDKKAIESNNLFRKRRLVN</sequence>
<keyword evidence="2 3" id="KW-0482">Metalloprotease</keyword>
<keyword evidence="2 3" id="KW-0862">Zinc</keyword>
<dbReference type="OrthoDB" id="291007at2759"/>
<keyword evidence="6" id="KW-1185">Reference proteome</keyword>
<organism evidence="5 6">
    <name type="scientific">Caenorhabditis angaria</name>
    <dbReference type="NCBI Taxonomy" id="860376"/>
    <lineage>
        <taxon>Eukaryota</taxon>
        <taxon>Metazoa</taxon>
        <taxon>Ecdysozoa</taxon>
        <taxon>Nematoda</taxon>
        <taxon>Chromadorea</taxon>
        <taxon>Rhabditida</taxon>
        <taxon>Rhabditina</taxon>
        <taxon>Rhabditomorpha</taxon>
        <taxon>Rhabditoidea</taxon>
        <taxon>Rhabditidae</taxon>
        <taxon>Peloderinae</taxon>
        <taxon>Caenorhabditis</taxon>
    </lineage>
</organism>
<dbReference type="SMART" id="SM00235">
    <property type="entry name" value="ZnMc"/>
    <property type="match status" value="1"/>
</dbReference>
<feature type="binding site" evidence="2">
    <location>
        <position position="184"/>
    </location>
    <ligand>
        <name>Zn(2+)</name>
        <dbReference type="ChEBI" id="CHEBI:29105"/>
        <note>catalytic</note>
    </ligand>
</feature>
<keyword evidence="1" id="KW-1015">Disulfide bond</keyword>
<accession>A0A9P1IXK2</accession>
<dbReference type="PANTHER" id="PTHR10127:SF795">
    <property type="entry name" value="METALLOENDOPEPTIDASE-RELATED"/>
    <property type="match status" value="1"/>
</dbReference>
<dbReference type="AlphaFoldDB" id="A0A9P1IXK2"/>
<keyword evidence="3" id="KW-0732">Signal</keyword>
<feature type="signal peptide" evidence="3">
    <location>
        <begin position="1"/>
        <end position="21"/>
    </location>
</feature>
<comment type="cofactor">
    <cofactor evidence="2 3">
        <name>Zn(2+)</name>
        <dbReference type="ChEBI" id="CHEBI:29105"/>
    </cofactor>
    <text evidence="2 3">Binds 1 zinc ion per subunit.</text>
</comment>
<dbReference type="Pfam" id="PF01400">
    <property type="entry name" value="Astacin"/>
    <property type="match status" value="1"/>
</dbReference>
<feature type="binding site" evidence="2">
    <location>
        <position position="188"/>
    </location>
    <ligand>
        <name>Zn(2+)</name>
        <dbReference type="ChEBI" id="CHEBI:29105"/>
        <note>catalytic</note>
    </ligand>
</feature>
<dbReference type="PANTHER" id="PTHR10127">
    <property type="entry name" value="DISCOIDIN, CUB, EGF, LAMININ , AND ZINC METALLOPROTEASE DOMAIN CONTAINING"/>
    <property type="match status" value="1"/>
</dbReference>
<feature type="chain" id="PRO_5040543932" description="Metalloendopeptidase" evidence="3">
    <location>
        <begin position="22"/>
        <end position="304"/>
    </location>
</feature>
<dbReference type="GO" id="GO:0008270">
    <property type="term" value="F:zinc ion binding"/>
    <property type="evidence" value="ECO:0007669"/>
    <property type="project" value="UniProtKB-UniRule"/>
</dbReference>
<comment type="caution">
    <text evidence="5">The sequence shown here is derived from an EMBL/GenBank/DDBJ whole genome shotgun (WGS) entry which is preliminary data.</text>
</comment>
<evidence type="ECO:0000313" key="5">
    <source>
        <dbReference type="EMBL" id="CAI5452899.1"/>
    </source>
</evidence>
<dbReference type="Gene3D" id="3.40.390.10">
    <property type="entry name" value="Collagenase (Catalytic Domain)"/>
    <property type="match status" value="1"/>
</dbReference>
<dbReference type="GO" id="GO:0004222">
    <property type="term" value="F:metalloendopeptidase activity"/>
    <property type="evidence" value="ECO:0007669"/>
    <property type="project" value="UniProtKB-UniRule"/>
</dbReference>
<name>A0A9P1IXK2_9PELO</name>
<evidence type="ECO:0000313" key="6">
    <source>
        <dbReference type="Proteomes" id="UP001152747"/>
    </source>
</evidence>